<protein>
    <recommendedName>
        <fullName evidence="13 14">Chaperone protein DnaJ</fullName>
    </recommendedName>
</protein>
<dbReference type="InterPro" id="IPR008971">
    <property type="entry name" value="HSP40/DnaJ_pept-bd"/>
</dbReference>
<dbReference type="GO" id="GO:0005737">
    <property type="term" value="C:cytoplasm"/>
    <property type="evidence" value="ECO:0007669"/>
    <property type="project" value="UniProtKB-SubCell"/>
</dbReference>
<keyword evidence="10 14" id="KW-0143">Chaperone</keyword>
<dbReference type="GO" id="GO:0031072">
    <property type="term" value="F:heat shock protein binding"/>
    <property type="evidence" value="ECO:0007669"/>
    <property type="project" value="InterPro"/>
</dbReference>
<feature type="domain" description="J" evidence="17">
    <location>
        <begin position="7"/>
        <end position="72"/>
    </location>
</feature>
<evidence type="ECO:0000256" key="4">
    <source>
        <dbReference type="ARBA" id="ARBA00022705"/>
    </source>
</evidence>
<evidence type="ECO:0000256" key="5">
    <source>
        <dbReference type="ARBA" id="ARBA00022723"/>
    </source>
</evidence>
<dbReference type="GO" id="GO:0005524">
    <property type="term" value="F:ATP binding"/>
    <property type="evidence" value="ECO:0007669"/>
    <property type="project" value="InterPro"/>
</dbReference>
<keyword evidence="3 14" id="KW-0963">Cytoplasm</keyword>
<feature type="binding site" evidence="14">
    <location>
        <position position="200"/>
    </location>
    <ligand>
        <name>Zn(2+)</name>
        <dbReference type="ChEBI" id="CHEBI:29105"/>
        <label>1</label>
    </ligand>
</feature>
<dbReference type="Gene3D" id="2.10.230.10">
    <property type="entry name" value="Heat shock protein DnaJ, cysteine-rich domain"/>
    <property type="match status" value="1"/>
</dbReference>
<evidence type="ECO:0000259" key="18">
    <source>
        <dbReference type="PROSITE" id="PS51188"/>
    </source>
</evidence>
<evidence type="ECO:0000256" key="7">
    <source>
        <dbReference type="ARBA" id="ARBA00022771"/>
    </source>
</evidence>
<evidence type="ECO:0000256" key="15">
    <source>
        <dbReference type="PROSITE-ProRule" id="PRU00546"/>
    </source>
</evidence>
<dbReference type="AlphaFoldDB" id="A0A7C5AK18"/>
<dbReference type="PRINTS" id="PR00625">
    <property type="entry name" value="JDOMAIN"/>
</dbReference>
<feature type="binding site" evidence="14">
    <location>
        <position position="186"/>
    </location>
    <ligand>
        <name>Zn(2+)</name>
        <dbReference type="ChEBI" id="CHEBI:29105"/>
        <label>2</label>
    </ligand>
</feature>
<dbReference type="InterPro" id="IPR001623">
    <property type="entry name" value="DnaJ_domain"/>
</dbReference>
<accession>A0A7C5AK18</accession>
<dbReference type="Pfam" id="PF00226">
    <property type="entry name" value="DnaJ"/>
    <property type="match status" value="1"/>
</dbReference>
<feature type="region of interest" description="Disordered" evidence="16">
    <location>
        <begin position="352"/>
        <end position="371"/>
    </location>
</feature>
<dbReference type="NCBIfam" id="NF008035">
    <property type="entry name" value="PRK10767.1"/>
    <property type="match status" value="1"/>
</dbReference>
<evidence type="ECO:0000256" key="11">
    <source>
        <dbReference type="ARBA" id="ARBA00053423"/>
    </source>
</evidence>
<evidence type="ECO:0000256" key="6">
    <source>
        <dbReference type="ARBA" id="ARBA00022737"/>
    </source>
</evidence>
<dbReference type="InterPro" id="IPR012724">
    <property type="entry name" value="DnaJ"/>
</dbReference>
<dbReference type="InterPro" id="IPR002939">
    <property type="entry name" value="DnaJ_C"/>
</dbReference>
<sequence length="386" mass="43002">MGTNRKDYYRILGVPRDASPEEIKKKYRQLALKYHPDRNPGNKEAEEKFKEAAEAYEVLRDPEKRRLYDLYGHEGVSSTGFTGFHDFSDIFRSFSDIFEDLFGFADFGPREGRPQAGSDLRYDLTLDFLDATLGTEVTIEVPRIVTCRTCGGSGARPGTGRIPCPACGGRGVITRTQGIFQITTTCSRCGGLREFIADPCPDCHGEGQTREKKKLKVKIPPGVDNGTHLVMAGEGNAGRFGGPPGDLYIILHVRPHELFRREGYDLHLEVPISFVQAALGTRLTIPTLKGSKEIVIPPGTQPGEVIRLRGEGVPYPKGQRQGDLLVQVKVVIPRQLTPRQTELLQELAREDPEAQTMVLSPGSPDQPEESVWKKLWHTVKNWNHKS</sequence>
<dbReference type="PROSITE" id="PS50076">
    <property type="entry name" value="DNAJ_2"/>
    <property type="match status" value="1"/>
</dbReference>
<evidence type="ECO:0000256" key="8">
    <source>
        <dbReference type="ARBA" id="ARBA00022833"/>
    </source>
</evidence>
<comment type="subunit">
    <text evidence="2 14">Homodimer.</text>
</comment>
<dbReference type="Pfam" id="PF00684">
    <property type="entry name" value="DnaJ_CXXCXGXG"/>
    <property type="match status" value="1"/>
</dbReference>
<dbReference type="GO" id="GO:0042026">
    <property type="term" value="P:protein refolding"/>
    <property type="evidence" value="ECO:0007669"/>
    <property type="project" value="TreeGrafter"/>
</dbReference>
<dbReference type="CDD" id="cd10747">
    <property type="entry name" value="DnaJ_C"/>
    <property type="match status" value="1"/>
</dbReference>
<reference evidence="19" key="1">
    <citation type="journal article" date="2020" name="mSystems">
        <title>Genome- and Community-Level Interaction Insights into Carbon Utilization and Element Cycling Functions of Hydrothermarchaeota in Hydrothermal Sediment.</title>
        <authorList>
            <person name="Zhou Z."/>
            <person name="Liu Y."/>
            <person name="Xu W."/>
            <person name="Pan J."/>
            <person name="Luo Z.H."/>
            <person name="Li M."/>
        </authorList>
    </citation>
    <scope>NUCLEOTIDE SEQUENCE [LARGE SCALE GENOMIC DNA]</scope>
    <source>
        <strain evidence="19">SpSt-853</strain>
    </source>
</reference>
<evidence type="ECO:0000256" key="12">
    <source>
        <dbReference type="ARBA" id="ARBA00061004"/>
    </source>
</evidence>
<dbReference type="NCBIfam" id="TIGR02349">
    <property type="entry name" value="DnaJ_bact"/>
    <property type="match status" value="1"/>
</dbReference>
<feature type="domain" description="CR-type" evidence="18">
    <location>
        <begin position="134"/>
        <end position="212"/>
    </location>
</feature>
<dbReference type="SUPFAM" id="SSF46565">
    <property type="entry name" value="Chaperone J-domain"/>
    <property type="match status" value="1"/>
</dbReference>
<dbReference type="PANTHER" id="PTHR43096">
    <property type="entry name" value="DNAJ HOMOLOG 1, MITOCHONDRIAL-RELATED"/>
    <property type="match status" value="1"/>
</dbReference>
<dbReference type="HAMAP" id="MF_01152">
    <property type="entry name" value="DnaJ"/>
    <property type="match status" value="1"/>
</dbReference>
<feature type="binding site" evidence="14">
    <location>
        <position position="189"/>
    </location>
    <ligand>
        <name>Zn(2+)</name>
        <dbReference type="ChEBI" id="CHEBI:29105"/>
        <label>2</label>
    </ligand>
</feature>
<proteinExistence type="inferred from homology"/>
<comment type="similarity">
    <text evidence="12 14">Belongs to the DnaJ family.</text>
</comment>
<feature type="binding site" evidence="14">
    <location>
        <position position="167"/>
    </location>
    <ligand>
        <name>Zn(2+)</name>
        <dbReference type="ChEBI" id="CHEBI:29105"/>
        <label>2</label>
    </ligand>
</feature>
<dbReference type="InterPro" id="IPR036869">
    <property type="entry name" value="J_dom_sf"/>
</dbReference>
<feature type="binding site" evidence="14">
    <location>
        <position position="147"/>
    </location>
    <ligand>
        <name>Zn(2+)</name>
        <dbReference type="ChEBI" id="CHEBI:29105"/>
        <label>1</label>
    </ligand>
</feature>
<feature type="binding site" evidence="14">
    <location>
        <position position="164"/>
    </location>
    <ligand>
        <name>Zn(2+)</name>
        <dbReference type="ChEBI" id="CHEBI:29105"/>
        <label>2</label>
    </ligand>
</feature>
<comment type="domain">
    <text evidence="14">The J domain is necessary and sufficient to stimulate DnaK ATPase activity. Zinc center 1 plays an important role in the autonomous, DnaK-independent chaperone activity of DnaJ. Zinc center 2 is essential for interaction with DnaK and for DnaJ activity.</text>
</comment>
<feature type="zinc finger region" description="CR-type" evidence="15">
    <location>
        <begin position="134"/>
        <end position="212"/>
    </location>
</feature>
<dbReference type="EMBL" id="DTKJ01000003">
    <property type="protein sequence ID" value="HGZ10630.1"/>
    <property type="molecule type" value="Genomic_DNA"/>
</dbReference>
<dbReference type="FunFam" id="2.60.260.20:FF:000004">
    <property type="entry name" value="Molecular chaperone DnaJ"/>
    <property type="match status" value="1"/>
</dbReference>
<dbReference type="GO" id="GO:0008270">
    <property type="term" value="F:zinc ion binding"/>
    <property type="evidence" value="ECO:0007669"/>
    <property type="project" value="UniProtKB-UniRule"/>
</dbReference>
<dbReference type="Pfam" id="PF01556">
    <property type="entry name" value="DnaJ_C"/>
    <property type="match status" value="1"/>
</dbReference>
<name>A0A7C5AK18_9BACT</name>
<keyword evidence="4 14" id="KW-0235">DNA replication</keyword>
<dbReference type="InterPro" id="IPR036410">
    <property type="entry name" value="HSP_DnaJ_Cys-rich_dom_sf"/>
</dbReference>
<keyword evidence="8 14" id="KW-0862">Zinc</keyword>
<feature type="binding site" evidence="14">
    <location>
        <position position="203"/>
    </location>
    <ligand>
        <name>Zn(2+)</name>
        <dbReference type="ChEBI" id="CHEBI:29105"/>
        <label>1</label>
    </ligand>
</feature>
<evidence type="ECO:0000256" key="14">
    <source>
        <dbReference type="HAMAP-Rule" id="MF_01152"/>
    </source>
</evidence>
<evidence type="ECO:0000313" key="19">
    <source>
        <dbReference type="EMBL" id="HGZ10630.1"/>
    </source>
</evidence>
<evidence type="ECO:0000259" key="17">
    <source>
        <dbReference type="PROSITE" id="PS50076"/>
    </source>
</evidence>
<dbReference type="Gene3D" id="2.60.260.20">
    <property type="entry name" value="Urease metallochaperone UreE, N-terminal domain"/>
    <property type="match status" value="2"/>
</dbReference>
<dbReference type="PROSITE" id="PS51188">
    <property type="entry name" value="ZF_CR"/>
    <property type="match status" value="1"/>
</dbReference>
<comment type="function">
    <text evidence="11 14">Participates actively in the response to hyperosmotic and heat shock by preventing the aggregation of stress-denatured proteins and by disaggregating proteins, also in an autonomous, DnaK-independent fashion. Unfolded proteins bind initially to DnaJ; upon interaction with the DnaJ-bound protein, DnaK hydrolyzes its bound ATP, resulting in the formation of a stable complex. GrpE releases ADP from DnaK; ATP binding to DnaK triggers the release of the substrate protein, thus completing the reaction cycle. Several rounds of ATP-dependent interactions between DnaJ, DnaK and GrpE are required for fully efficient folding. Also involved, together with DnaK and GrpE, in the DNA replication of plasmids through activation of initiation proteins.</text>
</comment>
<comment type="caution">
    <text evidence="19">The sequence shown here is derived from an EMBL/GenBank/DDBJ whole genome shotgun (WGS) entry which is preliminary data.</text>
</comment>
<dbReference type="SUPFAM" id="SSF57938">
    <property type="entry name" value="DnaJ/Hsp40 cysteine-rich domain"/>
    <property type="match status" value="1"/>
</dbReference>
<comment type="caution">
    <text evidence="14">Lacks conserved residue(s) required for the propagation of feature annotation.</text>
</comment>
<comment type="subcellular location">
    <subcellularLocation>
        <location evidence="1 14">Cytoplasm</location>
    </subcellularLocation>
</comment>
<dbReference type="GO" id="GO:0006260">
    <property type="term" value="P:DNA replication"/>
    <property type="evidence" value="ECO:0007669"/>
    <property type="project" value="UniProtKB-KW"/>
</dbReference>
<evidence type="ECO:0000256" key="2">
    <source>
        <dbReference type="ARBA" id="ARBA00011738"/>
    </source>
</evidence>
<gene>
    <name evidence="14 19" type="primary">dnaJ</name>
    <name evidence="19" type="ORF">ENW48_00230</name>
</gene>
<evidence type="ECO:0000256" key="9">
    <source>
        <dbReference type="ARBA" id="ARBA00023016"/>
    </source>
</evidence>
<keyword evidence="6 14" id="KW-0677">Repeat</keyword>
<feature type="binding site" evidence="14">
    <location>
        <position position="150"/>
    </location>
    <ligand>
        <name>Zn(2+)</name>
        <dbReference type="ChEBI" id="CHEBI:29105"/>
        <label>1</label>
    </ligand>
</feature>
<evidence type="ECO:0000256" key="3">
    <source>
        <dbReference type="ARBA" id="ARBA00022490"/>
    </source>
</evidence>
<evidence type="ECO:0000256" key="16">
    <source>
        <dbReference type="SAM" id="MobiDB-lite"/>
    </source>
</evidence>
<dbReference type="FunFam" id="2.10.230.10:FF:000002">
    <property type="entry name" value="Molecular chaperone DnaJ"/>
    <property type="match status" value="1"/>
</dbReference>
<dbReference type="SMART" id="SM00271">
    <property type="entry name" value="DnaJ"/>
    <property type="match status" value="1"/>
</dbReference>
<dbReference type="PANTHER" id="PTHR43096:SF10">
    <property type="entry name" value="CHAPERONE PROTEIN DNAJ A6, CHLOROPLASTIC"/>
    <property type="match status" value="1"/>
</dbReference>
<dbReference type="GO" id="GO:0009408">
    <property type="term" value="P:response to heat"/>
    <property type="evidence" value="ECO:0007669"/>
    <property type="project" value="InterPro"/>
</dbReference>
<dbReference type="FunFam" id="1.10.287.110:FF:000034">
    <property type="entry name" value="Chaperone protein DnaJ"/>
    <property type="match status" value="1"/>
</dbReference>
<evidence type="ECO:0000256" key="1">
    <source>
        <dbReference type="ARBA" id="ARBA00004496"/>
    </source>
</evidence>
<comment type="cofactor">
    <cofactor evidence="14">
        <name>Zn(2+)</name>
        <dbReference type="ChEBI" id="CHEBI:29105"/>
    </cofactor>
    <text evidence="14">Binds 2 Zn(2+) ions per monomer.</text>
</comment>
<dbReference type="SUPFAM" id="SSF49493">
    <property type="entry name" value="HSP40/DnaJ peptide-binding domain"/>
    <property type="match status" value="2"/>
</dbReference>
<dbReference type="InterPro" id="IPR001305">
    <property type="entry name" value="HSP_DnaJ_Cys-rich_dom"/>
</dbReference>
<keyword evidence="9 14" id="KW-0346">Stress response</keyword>
<dbReference type="InterPro" id="IPR018253">
    <property type="entry name" value="DnaJ_domain_CS"/>
</dbReference>
<dbReference type="CDD" id="cd06257">
    <property type="entry name" value="DnaJ"/>
    <property type="match status" value="1"/>
</dbReference>
<dbReference type="CDD" id="cd10719">
    <property type="entry name" value="DnaJ_zf"/>
    <property type="match status" value="1"/>
</dbReference>
<dbReference type="GO" id="GO:0051082">
    <property type="term" value="F:unfolded protein binding"/>
    <property type="evidence" value="ECO:0007669"/>
    <property type="project" value="UniProtKB-UniRule"/>
</dbReference>
<dbReference type="Gene3D" id="1.10.287.110">
    <property type="entry name" value="DnaJ domain"/>
    <property type="match status" value="1"/>
</dbReference>
<evidence type="ECO:0000256" key="13">
    <source>
        <dbReference type="ARBA" id="ARBA00067609"/>
    </source>
</evidence>
<keyword evidence="7 14" id="KW-0863">Zinc-finger</keyword>
<keyword evidence="5 14" id="KW-0479">Metal-binding</keyword>
<evidence type="ECO:0000256" key="10">
    <source>
        <dbReference type="ARBA" id="ARBA00023186"/>
    </source>
</evidence>
<organism evidence="19">
    <name type="scientific">Desulfobacca acetoxidans</name>
    <dbReference type="NCBI Taxonomy" id="60893"/>
    <lineage>
        <taxon>Bacteria</taxon>
        <taxon>Pseudomonadati</taxon>
        <taxon>Thermodesulfobacteriota</taxon>
        <taxon>Desulfobaccia</taxon>
        <taxon>Desulfobaccales</taxon>
        <taxon>Desulfobaccaceae</taxon>
        <taxon>Desulfobacca</taxon>
    </lineage>
</organism>
<dbReference type="PROSITE" id="PS00636">
    <property type="entry name" value="DNAJ_1"/>
    <property type="match status" value="1"/>
</dbReference>